<keyword evidence="2" id="KW-1185">Reference proteome</keyword>
<proteinExistence type="predicted"/>
<evidence type="ECO:0000313" key="2">
    <source>
        <dbReference type="Proteomes" id="UP001203761"/>
    </source>
</evidence>
<comment type="caution">
    <text evidence="1">The sequence shown here is derived from an EMBL/GenBank/DDBJ whole genome shotgun (WGS) entry which is preliminary data.</text>
</comment>
<dbReference type="SUPFAM" id="SSF103196">
    <property type="entry name" value="Roadblock/LC7 domain"/>
    <property type="match status" value="1"/>
</dbReference>
<dbReference type="Proteomes" id="UP001203761">
    <property type="component" value="Unassembled WGS sequence"/>
</dbReference>
<protein>
    <recommendedName>
        <fullName evidence="3">Roadblock/LAMTOR2 domain-containing protein</fullName>
    </recommendedName>
</protein>
<evidence type="ECO:0008006" key="3">
    <source>
        <dbReference type="Google" id="ProtNLM"/>
    </source>
</evidence>
<name>A0ABT0R3A7_9MICO</name>
<sequence length="123" mass="13282">MASQEDLNNLITAIANDVNGFIGASIVDVESGMPLASASRRPDFDLEVASAYNSEMVKAKQKTIAALGLNANLEDMLLTLDSQLHLIKMLSPTLFMYLAADRQSTNLALLRASVNRHTAGFEV</sequence>
<gene>
    <name evidence="1" type="ORF">Bequi_08295</name>
</gene>
<dbReference type="RefSeq" id="WP_249737464.1">
    <property type="nucleotide sequence ID" value="NZ_JAKNCJ010000003.1"/>
</dbReference>
<organism evidence="1 2">
    <name type="scientific">Brachybacterium equifaecis</name>
    <dbReference type="NCBI Taxonomy" id="2910770"/>
    <lineage>
        <taxon>Bacteria</taxon>
        <taxon>Bacillati</taxon>
        <taxon>Actinomycetota</taxon>
        <taxon>Actinomycetes</taxon>
        <taxon>Micrococcales</taxon>
        <taxon>Dermabacteraceae</taxon>
        <taxon>Brachybacterium</taxon>
    </lineage>
</organism>
<reference evidence="1" key="1">
    <citation type="submission" date="2022-02" db="EMBL/GenBank/DDBJ databases">
        <authorList>
            <person name="Lee M."/>
            <person name="Kim S.-J."/>
            <person name="Jung M.-Y."/>
        </authorList>
    </citation>
    <scope>NUCLEOTIDE SEQUENCE</scope>
    <source>
        <strain evidence="1">JHP9</strain>
    </source>
</reference>
<accession>A0ABT0R3A7</accession>
<dbReference type="EMBL" id="JAKNCJ010000003">
    <property type="protein sequence ID" value="MCL6423385.1"/>
    <property type="molecule type" value="Genomic_DNA"/>
</dbReference>
<evidence type="ECO:0000313" key="1">
    <source>
        <dbReference type="EMBL" id="MCL6423385.1"/>
    </source>
</evidence>